<evidence type="ECO:0000313" key="8">
    <source>
        <dbReference type="Proteomes" id="UP000324629"/>
    </source>
</evidence>
<accession>A0A5J4NHF6</accession>
<dbReference type="Proteomes" id="UP000324629">
    <property type="component" value="Unassembled WGS sequence"/>
</dbReference>
<organism evidence="7 8">
    <name type="scientific">Paragonimus westermani</name>
    <dbReference type="NCBI Taxonomy" id="34504"/>
    <lineage>
        <taxon>Eukaryota</taxon>
        <taxon>Metazoa</taxon>
        <taxon>Spiralia</taxon>
        <taxon>Lophotrochozoa</taxon>
        <taxon>Platyhelminthes</taxon>
        <taxon>Trematoda</taxon>
        <taxon>Digenea</taxon>
        <taxon>Plagiorchiida</taxon>
        <taxon>Troglotremata</taxon>
        <taxon>Troglotrematidae</taxon>
        <taxon>Paragonimus</taxon>
    </lineage>
</organism>
<evidence type="ECO:0000256" key="4">
    <source>
        <dbReference type="ARBA" id="ARBA00022552"/>
    </source>
</evidence>
<comment type="similarity">
    <text evidence="2">Belongs to the NOP14 family.</text>
</comment>
<keyword evidence="5" id="KW-0539">Nucleus</keyword>
<comment type="caution">
    <text evidence="7">The sequence shown here is derived from an EMBL/GenBank/DDBJ whole genome shotgun (WGS) entry which is preliminary data.</text>
</comment>
<dbReference type="GO" id="GO:0030692">
    <property type="term" value="C:Noc4p-Nop14p complex"/>
    <property type="evidence" value="ECO:0007669"/>
    <property type="project" value="TreeGrafter"/>
</dbReference>
<keyword evidence="3" id="KW-0690">Ribosome biogenesis</keyword>
<name>A0A5J4NHF6_9TREM</name>
<proteinExistence type="inferred from homology"/>
<evidence type="ECO:0000256" key="6">
    <source>
        <dbReference type="ARBA" id="ARBA00024695"/>
    </source>
</evidence>
<dbReference type="PANTHER" id="PTHR23183:SF0">
    <property type="entry name" value="NUCLEOLAR PROTEIN 14"/>
    <property type="match status" value="1"/>
</dbReference>
<dbReference type="EMBL" id="QNGE01002824">
    <property type="protein sequence ID" value="KAA3674923.1"/>
    <property type="molecule type" value="Genomic_DNA"/>
</dbReference>
<keyword evidence="8" id="KW-1185">Reference proteome</keyword>
<dbReference type="Pfam" id="PF04147">
    <property type="entry name" value="Nop14"/>
    <property type="match status" value="1"/>
</dbReference>
<evidence type="ECO:0008006" key="9">
    <source>
        <dbReference type="Google" id="ProtNLM"/>
    </source>
</evidence>
<evidence type="ECO:0000256" key="1">
    <source>
        <dbReference type="ARBA" id="ARBA00004604"/>
    </source>
</evidence>
<gene>
    <name evidence="7" type="ORF">DEA37_0012072</name>
</gene>
<dbReference type="PANTHER" id="PTHR23183">
    <property type="entry name" value="NOP14"/>
    <property type="match status" value="1"/>
</dbReference>
<evidence type="ECO:0000313" key="7">
    <source>
        <dbReference type="EMBL" id="KAA3674923.1"/>
    </source>
</evidence>
<comment type="subcellular location">
    <subcellularLocation>
        <location evidence="1">Nucleus</location>
        <location evidence="1">Nucleolus</location>
    </subcellularLocation>
</comment>
<evidence type="ECO:0000256" key="3">
    <source>
        <dbReference type="ARBA" id="ARBA00022517"/>
    </source>
</evidence>
<dbReference type="InterPro" id="IPR007276">
    <property type="entry name" value="Nop14"/>
</dbReference>
<protein>
    <recommendedName>
        <fullName evidence="9">Nucleolar protein 14</fullName>
    </recommendedName>
</protein>
<sequence length="534" mass="61444">MKTSGKIKVKNVNRMVKTPRDSVLSKKLDRLGKVGGVKDLRLGSKDRHRSEAEKSLRRHIVERMLLADVVDEEFFVSGSDPHNFKEALAEKIAASKLLKLKRVEENEEQRERLKTVNSEWSQKIRFILSQISLKPPTTPKKAVRNRESVSKLLGELSSNKKVLPADLKNNINTEDKQVQKLHAVLENSLVAHRVVHLARCQRFSETKHLPTILVKGCLLRLLLRMKEHQSHAIVFMTQNIEQGQLRDLKDVIHQLLLTQLLLDYCQPRTNRNEESPALQSVQTMNNGAFFPEIVKLITRMWCLTNSTDETSTNSKPLILQKNLEDLHRSAYDRLKLEWVDEDFHVSPEELSSIQVACLHKLVNLSTQVCRLYSNLFVGCVCAQLFARMYSILSSVDTTKYPDELKTHLHELTDLLTSIWRSPTPKPLVSNARLRILSSETTERPVDQKVLKKLGLLPQLEPRFEERLCVRNDKNTASKRLLQRKVAREKRGAMREIRRDSQFLAMHQLKLTKASDAARKKKTQAILNSLRTIED</sequence>
<dbReference type="AlphaFoldDB" id="A0A5J4NHF6"/>
<evidence type="ECO:0000256" key="2">
    <source>
        <dbReference type="ARBA" id="ARBA00007466"/>
    </source>
</evidence>
<dbReference type="GO" id="GO:0030490">
    <property type="term" value="P:maturation of SSU-rRNA"/>
    <property type="evidence" value="ECO:0007669"/>
    <property type="project" value="TreeGrafter"/>
</dbReference>
<evidence type="ECO:0000256" key="5">
    <source>
        <dbReference type="ARBA" id="ARBA00023242"/>
    </source>
</evidence>
<reference evidence="7 8" key="1">
    <citation type="journal article" date="2019" name="Gigascience">
        <title>Whole-genome sequence of the oriental lung fluke Paragonimus westermani.</title>
        <authorList>
            <person name="Oey H."/>
            <person name="Zakrzewski M."/>
            <person name="Narain K."/>
            <person name="Devi K.R."/>
            <person name="Agatsuma T."/>
            <person name="Nawaratna S."/>
            <person name="Gobert G.N."/>
            <person name="Jones M.K."/>
            <person name="Ragan M.A."/>
            <person name="McManus D.P."/>
            <person name="Krause L."/>
        </authorList>
    </citation>
    <scope>NUCLEOTIDE SEQUENCE [LARGE SCALE GENOMIC DNA]</scope>
    <source>
        <strain evidence="7 8">IND2009</strain>
    </source>
</reference>
<keyword evidence="4" id="KW-0698">rRNA processing</keyword>
<dbReference type="GO" id="GO:0032040">
    <property type="term" value="C:small-subunit processome"/>
    <property type="evidence" value="ECO:0007669"/>
    <property type="project" value="InterPro"/>
</dbReference>
<comment type="function">
    <text evidence="6">Involved in nucleolar processing of pre-18S ribosomal RNA. Has a role in the nuclear export of 40S pre-ribosomal subunit to the cytoplasm.</text>
</comment>